<reference evidence="8 9" key="1">
    <citation type="submission" date="2019-04" db="EMBL/GenBank/DDBJ databases">
        <title>Vagococcus sp. nov., isolated from faeces of yaks (Bos grunniens).</title>
        <authorList>
            <person name="Ge Y."/>
        </authorList>
    </citation>
    <scope>NUCLEOTIDE SEQUENCE [LARGE SCALE GENOMIC DNA]</scope>
    <source>
        <strain evidence="8 9">MN-17</strain>
    </source>
</reference>
<evidence type="ECO:0000256" key="7">
    <source>
        <dbReference type="SAM" id="Phobius"/>
    </source>
</evidence>
<keyword evidence="3 7" id="KW-0812">Transmembrane</keyword>
<feature type="transmembrane region" description="Helical" evidence="7">
    <location>
        <begin position="34"/>
        <end position="58"/>
    </location>
</feature>
<protein>
    <submittedName>
        <fullName evidence="8">PspC domain-containing protein</fullName>
    </submittedName>
</protein>
<accession>A0A4D7CPQ2</accession>
<gene>
    <name evidence="8" type="ORF">FA707_03435</name>
</gene>
<dbReference type="AlphaFoldDB" id="A0A4D7CPQ2"/>
<keyword evidence="4 7" id="KW-1133">Transmembrane helix</keyword>
<keyword evidence="5 7" id="KW-0472">Membrane</keyword>
<dbReference type="PANTHER" id="PTHR33885">
    <property type="entry name" value="PHAGE SHOCK PROTEIN C"/>
    <property type="match status" value="1"/>
</dbReference>
<dbReference type="InterPro" id="IPR007168">
    <property type="entry name" value="Phageshock_PspC_N"/>
</dbReference>
<evidence type="ECO:0000256" key="6">
    <source>
        <dbReference type="SAM" id="MobiDB-lite"/>
    </source>
</evidence>
<dbReference type="RefSeq" id="WP_136952905.1">
    <property type="nucleotide sequence ID" value="NZ_CP039712.1"/>
</dbReference>
<sequence length="105" mass="11817">MKKRLTKSTDNVVVSGVLGGIGEYLGIDPTVIRVIFLASVLFSFGSPIPLYLILMLVIPTNGTKKNTQRQFYGDSSTYYGNDRQGQPQRPRKEAKKVEEDEWSDF</sequence>
<comment type="subcellular location">
    <subcellularLocation>
        <location evidence="1">Cell membrane</location>
        <topology evidence="1">Single-pass membrane protein</topology>
    </subcellularLocation>
</comment>
<evidence type="ECO:0000256" key="3">
    <source>
        <dbReference type="ARBA" id="ARBA00022692"/>
    </source>
</evidence>
<evidence type="ECO:0000256" key="2">
    <source>
        <dbReference type="ARBA" id="ARBA00022475"/>
    </source>
</evidence>
<dbReference type="OrthoDB" id="9815286at2"/>
<dbReference type="GO" id="GO:0005886">
    <property type="term" value="C:plasma membrane"/>
    <property type="evidence" value="ECO:0007669"/>
    <property type="project" value="UniProtKB-SubCell"/>
</dbReference>
<dbReference type="EMBL" id="CP039712">
    <property type="protein sequence ID" value="QCI86068.1"/>
    <property type="molecule type" value="Genomic_DNA"/>
</dbReference>
<dbReference type="KEGG" id="vao:FA707_03435"/>
<dbReference type="PANTHER" id="PTHR33885:SF3">
    <property type="entry name" value="PHAGE SHOCK PROTEIN C"/>
    <property type="match status" value="1"/>
</dbReference>
<evidence type="ECO:0000313" key="9">
    <source>
        <dbReference type="Proteomes" id="UP000298615"/>
    </source>
</evidence>
<organism evidence="8 9">
    <name type="scientific">Vagococcus zengguangii</name>
    <dbReference type="NCBI Taxonomy" id="2571750"/>
    <lineage>
        <taxon>Bacteria</taxon>
        <taxon>Bacillati</taxon>
        <taxon>Bacillota</taxon>
        <taxon>Bacilli</taxon>
        <taxon>Lactobacillales</taxon>
        <taxon>Enterococcaceae</taxon>
        <taxon>Vagococcus</taxon>
    </lineage>
</organism>
<feature type="compositionally biased region" description="Polar residues" evidence="6">
    <location>
        <begin position="69"/>
        <end position="87"/>
    </location>
</feature>
<dbReference type="Proteomes" id="UP000298615">
    <property type="component" value="Chromosome"/>
</dbReference>
<evidence type="ECO:0000313" key="8">
    <source>
        <dbReference type="EMBL" id="QCI86068.1"/>
    </source>
</evidence>
<proteinExistence type="predicted"/>
<keyword evidence="2" id="KW-1003">Cell membrane</keyword>
<dbReference type="Pfam" id="PF04024">
    <property type="entry name" value="PspC"/>
    <property type="match status" value="1"/>
</dbReference>
<evidence type="ECO:0000256" key="5">
    <source>
        <dbReference type="ARBA" id="ARBA00023136"/>
    </source>
</evidence>
<keyword evidence="9" id="KW-1185">Reference proteome</keyword>
<evidence type="ECO:0000256" key="1">
    <source>
        <dbReference type="ARBA" id="ARBA00004162"/>
    </source>
</evidence>
<name>A0A4D7CPQ2_9ENTE</name>
<evidence type="ECO:0000256" key="4">
    <source>
        <dbReference type="ARBA" id="ARBA00022989"/>
    </source>
</evidence>
<feature type="region of interest" description="Disordered" evidence="6">
    <location>
        <begin position="69"/>
        <end position="105"/>
    </location>
</feature>
<dbReference type="InterPro" id="IPR052027">
    <property type="entry name" value="PspC"/>
</dbReference>